<dbReference type="EMBL" id="SZYD01000010">
    <property type="protein sequence ID" value="KAD4982905.1"/>
    <property type="molecule type" value="Genomic_DNA"/>
</dbReference>
<sequence>MDDVQGGRERCFVVAWRDMGRGGILPRGCCPVLWELWRLVKIGSGPRGWGLPRGGLMLVVGDMRSTATTTRKMGGAATSTPAAAASTSATFTAREI</sequence>
<dbReference type="AlphaFoldDB" id="A0A5N6NQ91"/>
<reference evidence="2 3" key="1">
    <citation type="submission" date="2019-05" db="EMBL/GenBank/DDBJ databases">
        <title>Mikania micrantha, genome provides insights into the molecular mechanism of rapid growth.</title>
        <authorList>
            <person name="Liu B."/>
        </authorList>
    </citation>
    <scope>NUCLEOTIDE SEQUENCE [LARGE SCALE GENOMIC DNA]</scope>
    <source>
        <strain evidence="2">NLD-2019</strain>
        <tissue evidence="2">Leaf</tissue>
    </source>
</reference>
<evidence type="ECO:0000313" key="3">
    <source>
        <dbReference type="Proteomes" id="UP000326396"/>
    </source>
</evidence>
<comment type="caution">
    <text evidence="2">The sequence shown here is derived from an EMBL/GenBank/DDBJ whole genome shotgun (WGS) entry which is preliminary data.</text>
</comment>
<protein>
    <submittedName>
        <fullName evidence="2">Uncharacterized protein</fullName>
    </submittedName>
</protein>
<feature type="compositionally biased region" description="Low complexity" evidence="1">
    <location>
        <begin position="76"/>
        <end position="96"/>
    </location>
</feature>
<name>A0A5N6NQ91_9ASTR</name>
<proteinExistence type="predicted"/>
<feature type="region of interest" description="Disordered" evidence="1">
    <location>
        <begin position="70"/>
        <end position="96"/>
    </location>
</feature>
<accession>A0A5N6NQ91</accession>
<keyword evidence="3" id="KW-1185">Reference proteome</keyword>
<dbReference type="Proteomes" id="UP000326396">
    <property type="component" value="Linkage Group LG18"/>
</dbReference>
<evidence type="ECO:0000256" key="1">
    <source>
        <dbReference type="SAM" id="MobiDB-lite"/>
    </source>
</evidence>
<evidence type="ECO:0000313" key="2">
    <source>
        <dbReference type="EMBL" id="KAD4982905.1"/>
    </source>
</evidence>
<organism evidence="2 3">
    <name type="scientific">Mikania micrantha</name>
    <name type="common">bitter vine</name>
    <dbReference type="NCBI Taxonomy" id="192012"/>
    <lineage>
        <taxon>Eukaryota</taxon>
        <taxon>Viridiplantae</taxon>
        <taxon>Streptophyta</taxon>
        <taxon>Embryophyta</taxon>
        <taxon>Tracheophyta</taxon>
        <taxon>Spermatophyta</taxon>
        <taxon>Magnoliopsida</taxon>
        <taxon>eudicotyledons</taxon>
        <taxon>Gunneridae</taxon>
        <taxon>Pentapetalae</taxon>
        <taxon>asterids</taxon>
        <taxon>campanulids</taxon>
        <taxon>Asterales</taxon>
        <taxon>Asteraceae</taxon>
        <taxon>Asteroideae</taxon>
        <taxon>Heliantheae alliance</taxon>
        <taxon>Eupatorieae</taxon>
        <taxon>Mikania</taxon>
    </lineage>
</organism>
<gene>
    <name evidence="2" type="ORF">E3N88_19576</name>
</gene>